<dbReference type="Gene3D" id="3.40.50.1820">
    <property type="entry name" value="alpha/beta hydrolase"/>
    <property type="match status" value="1"/>
</dbReference>
<feature type="region of interest" description="Disordered" evidence="3">
    <location>
        <begin position="435"/>
        <end position="464"/>
    </location>
</feature>
<accession>A0A318HLH1</accession>
<dbReference type="GO" id="GO:0016747">
    <property type="term" value="F:acyltransferase activity, transferring groups other than amino-acyl groups"/>
    <property type="evidence" value="ECO:0007669"/>
    <property type="project" value="TreeGrafter"/>
</dbReference>
<dbReference type="GO" id="GO:0016787">
    <property type="term" value="F:hydrolase activity"/>
    <property type="evidence" value="ECO:0007669"/>
    <property type="project" value="UniProtKB-KW"/>
</dbReference>
<evidence type="ECO:0000256" key="4">
    <source>
        <dbReference type="SAM" id="Phobius"/>
    </source>
</evidence>
<name>A0A318HLH1_9MYCO</name>
<evidence type="ECO:0000256" key="3">
    <source>
        <dbReference type="SAM" id="MobiDB-lite"/>
    </source>
</evidence>
<dbReference type="EMBL" id="QJJU01000021">
    <property type="protein sequence ID" value="PXX04140.1"/>
    <property type="molecule type" value="Genomic_DNA"/>
</dbReference>
<evidence type="ECO:0000256" key="1">
    <source>
        <dbReference type="ARBA" id="ARBA00004613"/>
    </source>
</evidence>
<organism evidence="5 6">
    <name type="scientific">Mycolicibacterium moriokaense</name>
    <dbReference type="NCBI Taxonomy" id="39691"/>
    <lineage>
        <taxon>Bacteria</taxon>
        <taxon>Bacillati</taxon>
        <taxon>Actinomycetota</taxon>
        <taxon>Actinomycetes</taxon>
        <taxon>Mycobacteriales</taxon>
        <taxon>Mycobacteriaceae</taxon>
        <taxon>Mycolicibacterium</taxon>
    </lineage>
</organism>
<reference evidence="6" key="1">
    <citation type="submission" date="2018-05" db="EMBL/GenBank/DDBJ databases">
        <authorList>
            <person name="Deangelis K."/>
            <person name="Huntemann M."/>
            <person name="Clum A."/>
            <person name="Pillay M."/>
            <person name="Palaniappan K."/>
            <person name="Varghese N."/>
            <person name="Mikhailova N."/>
            <person name="Stamatis D."/>
            <person name="Reddy T."/>
            <person name="Daum C."/>
            <person name="Shapiro N."/>
            <person name="Ivanova N."/>
            <person name="Kyrpides N."/>
            <person name="Woyke T."/>
        </authorList>
    </citation>
    <scope>NUCLEOTIDE SEQUENCE [LARGE SCALE GENOMIC DNA]</scope>
    <source>
        <strain evidence="6">GAS496</strain>
    </source>
</reference>
<feature type="transmembrane region" description="Helical" evidence="4">
    <location>
        <begin position="97"/>
        <end position="117"/>
    </location>
</feature>
<keyword evidence="4" id="KW-0472">Membrane</keyword>
<dbReference type="Pfam" id="PF00756">
    <property type="entry name" value="Esterase"/>
    <property type="match status" value="1"/>
</dbReference>
<feature type="transmembrane region" description="Helical" evidence="4">
    <location>
        <begin position="30"/>
        <end position="51"/>
    </location>
</feature>
<feature type="transmembrane region" description="Helical" evidence="4">
    <location>
        <begin position="6"/>
        <end position="23"/>
    </location>
</feature>
<keyword evidence="2" id="KW-0964">Secreted</keyword>
<comment type="caution">
    <text evidence="5">The sequence shown here is derived from an EMBL/GenBank/DDBJ whole genome shotgun (WGS) entry which is preliminary data.</text>
</comment>
<dbReference type="InterPro" id="IPR029058">
    <property type="entry name" value="AB_hydrolase_fold"/>
</dbReference>
<dbReference type="InterPro" id="IPR000801">
    <property type="entry name" value="Esterase-like"/>
</dbReference>
<evidence type="ECO:0000313" key="6">
    <source>
        <dbReference type="Proteomes" id="UP000247781"/>
    </source>
</evidence>
<reference evidence="5 6" key="2">
    <citation type="submission" date="2018-06" db="EMBL/GenBank/DDBJ databases">
        <title>Sequencing of bacterial isolates from soil warming experiment in Harvard Forest, Massachusetts, USA.</title>
        <authorList>
            <person name="Deangelis K.PhD."/>
        </authorList>
    </citation>
    <scope>NUCLEOTIDE SEQUENCE [LARGE SCALE GENOMIC DNA]</scope>
    <source>
        <strain evidence="5 6">GAS496</strain>
    </source>
</reference>
<dbReference type="PANTHER" id="PTHR48098:SF1">
    <property type="entry name" value="DIACYLGLYCEROL ACYLTRANSFERASE_MYCOLYLTRANSFERASE AG85A"/>
    <property type="match status" value="1"/>
</dbReference>
<evidence type="ECO:0000256" key="2">
    <source>
        <dbReference type="ARBA" id="ARBA00022525"/>
    </source>
</evidence>
<evidence type="ECO:0000313" key="5">
    <source>
        <dbReference type="EMBL" id="PXX04140.1"/>
    </source>
</evidence>
<gene>
    <name evidence="5" type="ORF">C8E89_12131</name>
</gene>
<dbReference type="OrthoDB" id="3723842at2"/>
<keyword evidence="4" id="KW-1133">Transmembrane helix</keyword>
<feature type="compositionally biased region" description="Low complexity" evidence="3">
    <location>
        <begin position="453"/>
        <end position="464"/>
    </location>
</feature>
<dbReference type="GO" id="GO:0005576">
    <property type="term" value="C:extracellular region"/>
    <property type="evidence" value="ECO:0007669"/>
    <property type="project" value="UniProtKB-SubCell"/>
</dbReference>
<dbReference type="Proteomes" id="UP000247781">
    <property type="component" value="Unassembled WGS sequence"/>
</dbReference>
<comment type="subcellular location">
    <subcellularLocation>
        <location evidence="1">Secreted</location>
    </subcellularLocation>
</comment>
<dbReference type="AlphaFoldDB" id="A0A318HLH1"/>
<dbReference type="RefSeq" id="WP_110318802.1">
    <property type="nucleotide sequence ID" value="NZ_QJJU01000021.1"/>
</dbReference>
<keyword evidence="4" id="KW-0812">Transmembrane</keyword>
<keyword evidence="6" id="KW-1185">Reference proteome</keyword>
<sequence length="464" mass="48635">MHGWIPVTAQVVACLLLVAAIGWRNWRWRLVWLPWAALVGVALAVAAYWYIASEGMSDETNPAPHSVWIWIGLSGVAAGVLIAGWRGARWRRRGAAVLALPACLLCSALALNLWVGYFPTVQVAWNQLTAGPLPDQTDTVTVTAMQKQHTIPAKGTVVPVDIPNVASGFKHRGELVYLPPAWYATDPPPPLPTVMMVGGEFNTPADWLRAGNAVKTIDDFAAAHGGNAPVFVFVDSGGAFNNDTECVNGARGNAADHLTKDVVPFMVSQYGVSPNRANWGVVGWSMGGTCAVDLTVMHPDMFSAFEDIAGDLTPNSGNKAQTIARLFGGNAAAYAAFDPMTVITHHGPYAGVAGWFAINGPAQSSPPRPVVVDAAANPNDQTAAANSLCATGGADGITCAVVAQPGKHDWPFAARAFAAALPWMAGQLGTPGVQAFPLPTAESPLQLPPPALPQSAPRLQAAAK</sequence>
<keyword evidence="5" id="KW-0378">Hydrolase</keyword>
<proteinExistence type="predicted"/>
<feature type="transmembrane region" description="Helical" evidence="4">
    <location>
        <begin position="67"/>
        <end position="85"/>
    </location>
</feature>
<dbReference type="SUPFAM" id="SSF53474">
    <property type="entry name" value="alpha/beta-Hydrolases"/>
    <property type="match status" value="1"/>
</dbReference>
<protein>
    <submittedName>
        <fullName evidence="5">S-formylglutathione hydrolase FrmB</fullName>
    </submittedName>
</protein>
<dbReference type="PANTHER" id="PTHR48098">
    <property type="entry name" value="ENTEROCHELIN ESTERASE-RELATED"/>
    <property type="match status" value="1"/>
</dbReference>
<dbReference type="InterPro" id="IPR050583">
    <property type="entry name" value="Mycobacterial_A85_antigen"/>
</dbReference>